<feature type="transmembrane region" description="Helical" evidence="6">
    <location>
        <begin position="249"/>
        <end position="269"/>
    </location>
</feature>
<evidence type="ECO:0000259" key="7">
    <source>
        <dbReference type="Pfam" id="PF20684"/>
    </source>
</evidence>
<keyword evidence="3 6" id="KW-1133">Transmembrane helix</keyword>
<comment type="subcellular location">
    <subcellularLocation>
        <location evidence="1">Membrane</location>
        <topology evidence="1">Multi-pass membrane protein</topology>
    </subcellularLocation>
</comment>
<reference evidence="8" key="1">
    <citation type="submission" date="2023-06" db="EMBL/GenBank/DDBJ databases">
        <title>Genome-scale phylogeny and comparative genomics of the fungal order Sordariales.</title>
        <authorList>
            <consortium name="Lawrence Berkeley National Laboratory"/>
            <person name="Hensen N."/>
            <person name="Bonometti L."/>
            <person name="Westerberg I."/>
            <person name="Brannstrom I.O."/>
            <person name="Guillou S."/>
            <person name="Cros-Aarteil S."/>
            <person name="Calhoun S."/>
            <person name="Haridas S."/>
            <person name="Kuo A."/>
            <person name="Mondo S."/>
            <person name="Pangilinan J."/>
            <person name="Riley R."/>
            <person name="Labutti K."/>
            <person name="Andreopoulos B."/>
            <person name="Lipzen A."/>
            <person name="Chen C."/>
            <person name="Yanf M."/>
            <person name="Daum C."/>
            <person name="Ng V."/>
            <person name="Clum A."/>
            <person name="Steindorff A."/>
            <person name="Ohm R."/>
            <person name="Martin F."/>
            <person name="Silar P."/>
            <person name="Natvig D."/>
            <person name="Lalanne C."/>
            <person name="Gautier V."/>
            <person name="Ament-Velasquez S.L."/>
            <person name="Kruys A."/>
            <person name="Hutchinson M.I."/>
            <person name="Powell A.J."/>
            <person name="Barry K."/>
            <person name="Miller A.N."/>
            <person name="Grigoriev I.V."/>
            <person name="Debuchy R."/>
            <person name="Gladieux P."/>
            <person name="Thoren M.H."/>
            <person name="Johannesson H."/>
        </authorList>
    </citation>
    <scope>NUCLEOTIDE SEQUENCE</scope>
    <source>
        <strain evidence="8">SMH2532-1</strain>
    </source>
</reference>
<comment type="similarity">
    <text evidence="5">Belongs to the SAT4 family.</text>
</comment>
<dbReference type="Pfam" id="PF20684">
    <property type="entry name" value="Fung_rhodopsin"/>
    <property type="match status" value="1"/>
</dbReference>
<feature type="transmembrane region" description="Helical" evidence="6">
    <location>
        <begin position="129"/>
        <end position="149"/>
    </location>
</feature>
<comment type="caution">
    <text evidence="8">The sequence shown here is derived from an EMBL/GenBank/DDBJ whole genome shotgun (WGS) entry which is preliminary data.</text>
</comment>
<feature type="domain" description="Rhodopsin" evidence="7">
    <location>
        <begin position="34"/>
        <end position="274"/>
    </location>
</feature>
<evidence type="ECO:0000313" key="8">
    <source>
        <dbReference type="EMBL" id="KAK0639658.1"/>
    </source>
</evidence>
<feature type="transmembrane region" description="Helical" evidence="6">
    <location>
        <begin position="53"/>
        <end position="75"/>
    </location>
</feature>
<feature type="transmembrane region" description="Helical" evidence="6">
    <location>
        <begin position="13"/>
        <end position="32"/>
    </location>
</feature>
<accession>A0AA39XSY0</accession>
<protein>
    <recommendedName>
        <fullName evidence="7">Rhodopsin domain-containing protein</fullName>
    </recommendedName>
</protein>
<evidence type="ECO:0000313" key="9">
    <source>
        <dbReference type="Proteomes" id="UP001174936"/>
    </source>
</evidence>
<dbReference type="PANTHER" id="PTHR33048">
    <property type="entry name" value="PTH11-LIKE INTEGRAL MEMBRANE PROTEIN (AFU_ORTHOLOGUE AFUA_5G11245)"/>
    <property type="match status" value="1"/>
</dbReference>
<dbReference type="Proteomes" id="UP001174936">
    <property type="component" value="Unassembled WGS sequence"/>
</dbReference>
<name>A0AA39XSY0_9PEZI</name>
<sequence>MAVPGEVGPDESIVYKMLGPLVPVHTLCTLLLGMRLYTHIRPVRNLGLDDAAAVLAMIATTTQIALFFAAIPYGVGRHNIYIPHDDQVRASRLLFISQLPWSWGVALGKISIALLLLRLKSGRGWKFFLYAMVAVQLASATAANIAQLVRCRPISAAWDFNTETSRCQSPRMIHISAYTNASIAVLTDVILAAIPLTFLRHIRRSPRERLVIAFLFGLGLAATAAASVKLTLIGSYGQTGDMLWDCVGLVTWSILEAQIGIIAACVPCLKSPLHSALRRVGWLSESSGHGRVGFAEAFRIGDSTLEDKDTTDASHHWR</sequence>
<evidence type="ECO:0000256" key="1">
    <source>
        <dbReference type="ARBA" id="ARBA00004141"/>
    </source>
</evidence>
<keyword evidence="9" id="KW-1185">Reference proteome</keyword>
<organism evidence="8 9">
    <name type="scientific">Cercophora newfieldiana</name>
    <dbReference type="NCBI Taxonomy" id="92897"/>
    <lineage>
        <taxon>Eukaryota</taxon>
        <taxon>Fungi</taxon>
        <taxon>Dikarya</taxon>
        <taxon>Ascomycota</taxon>
        <taxon>Pezizomycotina</taxon>
        <taxon>Sordariomycetes</taxon>
        <taxon>Sordariomycetidae</taxon>
        <taxon>Sordariales</taxon>
        <taxon>Lasiosphaeriaceae</taxon>
        <taxon>Cercophora</taxon>
    </lineage>
</organism>
<feature type="transmembrane region" description="Helical" evidence="6">
    <location>
        <begin position="178"/>
        <end position="199"/>
    </location>
</feature>
<dbReference type="PANTHER" id="PTHR33048:SF129">
    <property type="entry name" value="INTEGRAL MEMBRANE PROTEIN-RELATED"/>
    <property type="match status" value="1"/>
</dbReference>
<feature type="transmembrane region" description="Helical" evidence="6">
    <location>
        <begin position="95"/>
        <end position="117"/>
    </location>
</feature>
<evidence type="ECO:0000256" key="4">
    <source>
        <dbReference type="ARBA" id="ARBA00023136"/>
    </source>
</evidence>
<keyword evidence="2 6" id="KW-0812">Transmembrane</keyword>
<feature type="transmembrane region" description="Helical" evidence="6">
    <location>
        <begin position="211"/>
        <end position="237"/>
    </location>
</feature>
<keyword evidence="4 6" id="KW-0472">Membrane</keyword>
<dbReference type="InterPro" id="IPR052337">
    <property type="entry name" value="SAT4-like"/>
</dbReference>
<dbReference type="AlphaFoldDB" id="A0AA39XSY0"/>
<evidence type="ECO:0000256" key="3">
    <source>
        <dbReference type="ARBA" id="ARBA00022989"/>
    </source>
</evidence>
<evidence type="ECO:0000256" key="2">
    <source>
        <dbReference type="ARBA" id="ARBA00022692"/>
    </source>
</evidence>
<evidence type="ECO:0000256" key="5">
    <source>
        <dbReference type="ARBA" id="ARBA00038359"/>
    </source>
</evidence>
<evidence type="ECO:0000256" key="6">
    <source>
        <dbReference type="SAM" id="Phobius"/>
    </source>
</evidence>
<gene>
    <name evidence="8" type="ORF">B0T16DRAFT_463308</name>
</gene>
<dbReference type="GO" id="GO:0016020">
    <property type="term" value="C:membrane"/>
    <property type="evidence" value="ECO:0007669"/>
    <property type="project" value="UniProtKB-SubCell"/>
</dbReference>
<dbReference type="InterPro" id="IPR049326">
    <property type="entry name" value="Rhodopsin_dom_fungi"/>
</dbReference>
<dbReference type="EMBL" id="JAULSV010000007">
    <property type="protein sequence ID" value="KAK0639658.1"/>
    <property type="molecule type" value="Genomic_DNA"/>
</dbReference>
<proteinExistence type="inferred from homology"/>